<keyword evidence="5" id="KW-1185">Reference proteome</keyword>
<dbReference type="PROSITE" id="PS51670">
    <property type="entry name" value="SHKT"/>
    <property type="match status" value="1"/>
</dbReference>
<accession>A0A0N4UQP1</accession>
<dbReference type="Proteomes" id="UP000038040">
    <property type="component" value="Unplaced"/>
</dbReference>
<gene>
    <name evidence="3" type="ORF">DME_LOCUS3825</name>
</gene>
<dbReference type="Proteomes" id="UP000274756">
    <property type="component" value="Unassembled WGS sequence"/>
</dbReference>
<reference evidence="3 5" key="2">
    <citation type="submission" date="2018-11" db="EMBL/GenBank/DDBJ databases">
        <authorList>
            <consortium name="Pathogen Informatics"/>
        </authorList>
    </citation>
    <scope>NUCLEOTIDE SEQUENCE [LARGE SCALE GENOMIC DNA]</scope>
</reference>
<sequence length="84" mass="9599">MVHLLCHQTAFCTSQTKCFVGLFSVASSTTAASANRCADYRTNCFQYAPFCTNPRYREVLSRYCPLTCNIYLLCTVNPFTMMNW</sequence>
<evidence type="ECO:0000313" key="4">
    <source>
        <dbReference type="Proteomes" id="UP000038040"/>
    </source>
</evidence>
<dbReference type="Gene3D" id="1.10.10.1940">
    <property type="match status" value="1"/>
</dbReference>
<evidence type="ECO:0000313" key="3">
    <source>
        <dbReference type="EMBL" id="VDN53852.1"/>
    </source>
</evidence>
<evidence type="ECO:0000256" key="1">
    <source>
        <dbReference type="PROSITE-ProRule" id="PRU01005"/>
    </source>
</evidence>
<proteinExistence type="predicted"/>
<evidence type="ECO:0000313" key="5">
    <source>
        <dbReference type="Proteomes" id="UP000274756"/>
    </source>
</evidence>
<dbReference type="Pfam" id="PF01549">
    <property type="entry name" value="ShK"/>
    <property type="match status" value="1"/>
</dbReference>
<evidence type="ECO:0000259" key="2">
    <source>
        <dbReference type="PROSITE" id="PS51670"/>
    </source>
</evidence>
<reference evidence="6" key="1">
    <citation type="submission" date="2017-02" db="UniProtKB">
        <authorList>
            <consortium name="WormBaseParasite"/>
        </authorList>
    </citation>
    <scope>IDENTIFICATION</scope>
</reference>
<protein>
    <submittedName>
        <fullName evidence="6">ShKT domain-containing protein</fullName>
    </submittedName>
</protein>
<dbReference type="AlphaFoldDB" id="A0A0N4UQP1"/>
<organism evidence="4 6">
    <name type="scientific">Dracunculus medinensis</name>
    <name type="common">Guinea worm</name>
    <dbReference type="NCBI Taxonomy" id="318479"/>
    <lineage>
        <taxon>Eukaryota</taxon>
        <taxon>Metazoa</taxon>
        <taxon>Ecdysozoa</taxon>
        <taxon>Nematoda</taxon>
        <taxon>Chromadorea</taxon>
        <taxon>Rhabditida</taxon>
        <taxon>Spirurina</taxon>
        <taxon>Dracunculoidea</taxon>
        <taxon>Dracunculidae</taxon>
        <taxon>Dracunculus</taxon>
    </lineage>
</organism>
<feature type="domain" description="ShKT" evidence="2">
    <location>
        <begin position="37"/>
        <end position="74"/>
    </location>
</feature>
<dbReference type="SMART" id="SM00254">
    <property type="entry name" value="ShKT"/>
    <property type="match status" value="1"/>
</dbReference>
<dbReference type="EMBL" id="UYYG01000194">
    <property type="protein sequence ID" value="VDN53852.1"/>
    <property type="molecule type" value="Genomic_DNA"/>
</dbReference>
<comment type="caution">
    <text evidence="1">Lacks conserved residue(s) required for the propagation of feature annotation.</text>
</comment>
<dbReference type="WBParaSite" id="DME_0001033801-mRNA-1">
    <property type="protein sequence ID" value="DME_0001033801-mRNA-1"/>
    <property type="gene ID" value="DME_0001033801"/>
</dbReference>
<name>A0A0N4UQP1_DRAME</name>
<evidence type="ECO:0000313" key="6">
    <source>
        <dbReference type="WBParaSite" id="DME_0001033801-mRNA-1"/>
    </source>
</evidence>
<dbReference type="InterPro" id="IPR003582">
    <property type="entry name" value="ShKT_dom"/>
</dbReference>